<organism evidence="2 3">
    <name type="scientific">Senna tora</name>
    <dbReference type="NCBI Taxonomy" id="362788"/>
    <lineage>
        <taxon>Eukaryota</taxon>
        <taxon>Viridiplantae</taxon>
        <taxon>Streptophyta</taxon>
        <taxon>Embryophyta</taxon>
        <taxon>Tracheophyta</taxon>
        <taxon>Spermatophyta</taxon>
        <taxon>Magnoliopsida</taxon>
        <taxon>eudicotyledons</taxon>
        <taxon>Gunneridae</taxon>
        <taxon>Pentapetalae</taxon>
        <taxon>rosids</taxon>
        <taxon>fabids</taxon>
        <taxon>Fabales</taxon>
        <taxon>Fabaceae</taxon>
        <taxon>Caesalpinioideae</taxon>
        <taxon>Cassia clade</taxon>
        <taxon>Senna</taxon>
    </lineage>
</organism>
<feature type="region of interest" description="Disordered" evidence="1">
    <location>
        <begin position="1"/>
        <end position="23"/>
    </location>
</feature>
<feature type="compositionally biased region" description="Basic and acidic residues" evidence="1">
    <location>
        <begin position="1"/>
        <end position="17"/>
    </location>
</feature>
<keyword evidence="3" id="KW-1185">Reference proteome</keyword>
<evidence type="ECO:0000313" key="2">
    <source>
        <dbReference type="EMBL" id="KAF7840464.1"/>
    </source>
</evidence>
<sequence length="23" mass="2758">MDEPQKRVSECAKEARVRSIRLR</sequence>
<gene>
    <name evidence="2" type="ORF">G2W53_002762</name>
</gene>
<name>A0A835CFP9_9FABA</name>
<evidence type="ECO:0000313" key="3">
    <source>
        <dbReference type="Proteomes" id="UP000634136"/>
    </source>
</evidence>
<dbReference type="AlphaFoldDB" id="A0A835CFP9"/>
<dbReference type="EMBL" id="JAAIUW010000002">
    <property type="protein sequence ID" value="KAF7840464.1"/>
    <property type="molecule type" value="Genomic_DNA"/>
</dbReference>
<proteinExistence type="predicted"/>
<evidence type="ECO:0000256" key="1">
    <source>
        <dbReference type="SAM" id="MobiDB-lite"/>
    </source>
</evidence>
<accession>A0A835CFP9</accession>
<protein>
    <submittedName>
        <fullName evidence="2">Uncharacterized protein</fullName>
    </submittedName>
</protein>
<dbReference type="Proteomes" id="UP000634136">
    <property type="component" value="Unassembled WGS sequence"/>
</dbReference>
<reference evidence="2" key="1">
    <citation type="submission" date="2020-09" db="EMBL/GenBank/DDBJ databases">
        <title>Genome-Enabled Discovery of Anthraquinone Biosynthesis in Senna tora.</title>
        <authorList>
            <person name="Kang S.-H."/>
            <person name="Pandey R.P."/>
            <person name="Lee C.-M."/>
            <person name="Sim J.-S."/>
            <person name="Jeong J.-T."/>
            <person name="Choi B.-S."/>
            <person name="Jung M."/>
            <person name="Ginzburg D."/>
            <person name="Zhao K."/>
            <person name="Won S.Y."/>
            <person name="Oh T.-J."/>
            <person name="Yu Y."/>
            <person name="Kim N.-H."/>
            <person name="Lee O.R."/>
            <person name="Lee T.-H."/>
            <person name="Bashyal P."/>
            <person name="Kim T.-S."/>
            <person name="Lee W.-H."/>
            <person name="Kawkins C."/>
            <person name="Kim C.-K."/>
            <person name="Kim J.S."/>
            <person name="Ahn B.O."/>
            <person name="Rhee S.Y."/>
            <person name="Sohng J.K."/>
        </authorList>
    </citation>
    <scope>NUCLEOTIDE SEQUENCE</scope>
    <source>
        <tissue evidence="2">Leaf</tissue>
    </source>
</reference>
<comment type="caution">
    <text evidence="2">The sequence shown here is derived from an EMBL/GenBank/DDBJ whole genome shotgun (WGS) entry which is preliminary data.</text>
</comment>